<feature type="domain" description="HD-GYP" evidence="5">
    <location>
        <begin position="122"/>
        <end position="336"/>
    </location>
</feature>
<dbReference type="OrthoDB" id="9804747at2"/>
<feature type="modified residue" description="4-aspartylphosphate" evidence="3">
    <location>
        <position position="51"/>
    </location>
</feature>
<dbReference type="CDD" id="cd00077">
    <property type="entry name" value="HDc"/>
    <property type="match status" value="1"/>
</dbReference>
<evidence type="ECO:0000313" key="7">
    <source>
        <dbReference type="Proteomes" id="UP000199230"/>
    </source>
</evidence>
<evidence type="ECO:0000259" key="4">
    <source>
        <dbReference type="PROSITE" id="PS50110"/>
    </source>
</evidence>
<dbReference type="Gene3D" id="3.40.50.2300">
    <property type="match status" value="1"/>
</dbReference>
<dbReference type="InterPro" id="IPR003607">
    <property type="entry name" value="HD/PDEase_dom"/>
</dbReference>
<dbReference type="SMART" id="SM00471">
    <property type="entry name" value="HDc"/>
    <property type="match status" value="1"/>
</dbReference>
<keyword evidence="7" id="KW-1185">Reference proteome</keyword>
<sequence>MKVLIAEDNRIARMTLVSFIKQMDYEPIEAEDGLKAIRLWEKEQPSIVLTDWLMPNKSGTEVTRHIRDSESNAYTYIIMITSKGDQTDLEQGFRIGVDDYLTKPVNKQELLLRMKAGERLLNLQSKDTLIFGLAKLAGLRDKETGDHLERIRIYSKILAEVLAEQEDFCQVINRRFIESIYDTSPLHDVGKVGIQDRILLKNGKLTEEEFEEMKQHTVIGQRTLLSVQENGSNSKHIQMTVSMAAEIAGSHHEKWDGSGYPLGLKGEDIPLAARIVSLADVYDALRSIRVYKEERSHEEAKAVIIKETGKHFDPRVVRAFLESEEKFFRLSNLPEKE</sequence>
<name>A0A1H3KG68_9FIRM</name>
<dbReference type="Proteomes" id="UP000199230">
    <property type="component" value="Unassembled WGS sequence"/>
</dbReference>
<protein>
    <recommendedName>
        <fullName evidence="1">Stage 0 sporulation protein A homolog</fullName>
    </recommendedName>
</protein>
<dbReference type="InterPro" id="IPR001789">
    <property type="entry name" value="Sig_transdc_resp-reg_receiver"/>
</dbReference>
<dbReference type="PROSITE" id="PS50110">
    <property type="entry name" value="RESPONSE_REGULATORY"/>
    <property type="match status" value="1"/>
</dbReference>
<keyword evidence="3" id="KW-0597">Phosphoprotein</keyword>
<feature type="domain" description="Response regulatory" evidence="4">
    <location>
        <begin position="2"/>
        <end position="118"/>
    </location>
</feature>
<dbReference type="GO" id="GO:0000160">
    <property type="term" value="P:phosphorelay signal transduction system"/>
    <property type="evidence" value="ECO:0007669"/>
    <property type="project" value="InterPro"/>
</dbReference>
<dbReference type="Pfam" id="PF13487">
    <property type="entry name" value="HD_5"/>
    <property type="match status" value="1"/>
</dbReference>
<evidence type="ECO:0000259" key="5">
    <source>
        <dbReference type="PROSITE" id="PS51832"/>
    </source>
</evidence>
<dbReference type="InterPro" id="IPR011006">
    <property type="entry name" value="CheY-like_superfamily"/>
</dbReference>
<dbReference type="SUPFAM" id="SSF52172">
    <property type="entry name" value="CheY-like"/>
    <property type="match status" value="1"/>
</dbReference>
<dbReference type="STRING" id="159292.SAMN05192546_102344"/>
<dbReference type="PANTHER" id="PTHR45228:SF5">
    <property type="entry name" value="CYCLIC DI-GMP PHOSPHODIESTERASE VC_1348-RELATED"/>
    <property type="match status" value="1"/>
</dbReference>
<dbReference type="RefSeq" id="WP_093311328.1">
    <property type="nucleotide sequence ID" value="NZ_FNPV01000002.1"/>
</dbReference>
<evidence type="ECO:0000313" key="6">
    <source>
        <dbReference type="EMBL" id="SDY51030.1"/>
    </source>
</evidence>
<dbReference type="PANTHER" id="PTHR45228">
    <property type="entry name" value="CYCLIC DI-GMP PHOSPHODIESTERASE TM_0186-RELATED"/>
    <property type="match status" value="1"/>
</dbReference>
<evidence type="ECO:0000256" key="2">
    <source>
        <dbReference type="ARBA" id="ARBA00024867"/>
    </source>
</evidence>
<dbReference type="Pfam" id="PF00072">
    <property type="entry name" value="Response_reg"/>
    <property type="match status" value="1"/>
</dbReference>
<dbReference type="CDD" id="cd17574">
    <property type="entry name" value="REC_OmpR"/>
    <property type="match status" value="1"/>
</dbReference>
<dbReference type="SUPFAM" id="SSF109604">
    <property type="entry name" value="HD-domain/PDEase-like"/>
    <property type="match status" value="1"/>
</dbReference>
<dbReference type="Gene3D" id="1.10.3210.10">
    <property type="entry name" value="Hypothetical protein af1432"/>
    <property type="match status" value="1"/>
</dbReference>
<proteinExistence type="predicted"/>
<accession>A0A1H3KG68</accession>
<dbReference type="InterPro" id="IPR037522">
    <property type="entry name" value="HD_GYP_dom"/>
</dbReference>
<evidence type="ECO:0000256" key="1">
    <source>
        <dbReference type="ARBA" id="ARBA00018672"/>
    </source>
</evidence>
<gene>
    <name evidence="6" type="ORF">SAMN05192546_102344</name>
</gene>
<organism evidence="6 7">
    <name type="scientific">Tindallia californiensis</name>
    <dbReference type="NCBI Taxonomy" id="159292"/>
    <lineage>
        <taxon>Bacteria</taxon>
        <taxon>Bacillati</taxon>
        <taxon>Bacillota</taxon>
        <taxon>Clostridia</taxon>
        <taxon>Peptostreptococcales</taxon>
        <taxon>Tindalliaceae</taxon>
        <taxon>Tindallia</taxon>
    </lineage>
</organism>
<dbReference type="SMART" id="SM00448">
    <property type="entry name" value="REC"/>
    <property type="match status" value="1"/>
</dbReference>
<dbReference type="AlphaFoldDB" id="A0A1H3KG68"/>
<dbReference type="EMBL" id="FNPV01000002">
    <property type="protein sequence ID" value="SDY51030.1"/>
    <property type="molecule type" value="Genomic_DNA"/>
</dbReference>
<dbReference type="InterPro" id="IPR052020">
    <property type="entry name" value="Cyclic_di-GMP/3'3'-cGAMP_PDE"/>
</dbReference>
<dbReference type="PROSITE" id="PS51832">
    <property type="entry name" value="HD_GYP"/>
    <property type="match status" value="1"/>
</dbReference>
<evidence type="ECO:0000256" key="3">
    <source>
        <dbReference type="PROSITE-ProRule" id="PRU00169"/>
    </source>
</evidence>
<comment type="function">
    <text evidence="2">May play the central regulatory role in sporulation. It may be an element of the effector pathway responsible for the activation of sporulation genes in response to nutritional stress. Spo0A may act in concert with spo0H (a sigma factor) to control the expression of some genes that are critical to the sporulation process.</text>
</comment>
<reference evidence="6 7" key="1">
    <citation type="submission" date="2016-10" db="EMBL/GenBank/DDBJ databases">
        <authorList>
            <person name="de Groot N.N."/>
        </authorList>
    </citation>
    <scope>NUCLEOTIDE SEQUENCE [LARGE SCALE GENOMIC DNA]</scope>
    <source>
        <strain evidence="6 7">APO</strain>
    </source>
</reference>